<dbReference type="Proteomes" id="UP000239874">
    <property type="component" value="Unassembled WGS sequence"/>
</dbReference>
<gene>
    <name evidence="1" type="ORF">C5E45_17540</name>
</gene>
<proteinExistence type="predicted"/>
<dbReference type="AlphaFoldDB" id="A0A2S6AP19"/>
<dbReference type="EMBL" id="PSZC01000011">
    <property type="protein sequence ID" value="PPJ37021.1"/>
    <property type="molecule type" value="Genomic_DNA"/>
</dbReference>
<evidence type="ECO:0000313" key="2">
    <source>
        <dbReference type="Proteomes" id="UP000239874"/>
    </source>
</evidence>
<accession>A0A2S6AP19</accession>
<sequence length="94" mass="10497">MDFQARKVAVRLGYEYAGLCRSTSLIAPEALLDHVTTHRIELLIVPDMMHLRGRIPADLADLTDIHDLGANRIYEREGAYTPVEGHRSNPLATS</sequence>
<evidence type="ECO:0008006" key="3">
    <source>
        <dbReference type="Google" id="ProtNLM"/>
    </source>
</evidence>
<evidence type="ECO:0000313" key="1">
    <source>
        <dbReference type="EMBL" id="PPJ37021.1"/>
    </source>
</evidence>
<organism evidence="1 2">
    <name type="scientific">Nocardia nova</name>
    <dbReference type="NCBI Taxonomy" id="37330"/>
    <lineage>
        <taxon>Bacteria</taxon>
        <taxon>Bacillati</taxon>
        <taxon>Actinomycetota</taxon>
        <taxon>Actinomycetes</taxon>
        <taxon>Mycobacteriales</taxon>
        <taxon>Nocardiaceae</taxon>
        <taxon>Nocardia</taxon>
    </lineage>
</organism>
<reference evidence="1 2" key="1">
    <citation type="submission" date="2018-02" db="EMBL/GenBank/DDBJ databases">
        <title>8 Nocardia nova and 1 Nocardia cyriacigeorgica strain used for evolution to TMP-SMX.</title>
        <authorList>
            <person name="Mehta H."/>
            <person name="Weng J."/>
            <person name="Shamoo Y."/>
        </authorList>
    </citation>
    <scope>NUCLEOTIDE SEQUENCE [LARGE SCALE GENOMIC DNA]</scope>
    <source>
        <strain evidence="1 2">MDA3139</strain>
    </source>
</reference>
<comment type="caution">
    <text evidence="1">The sequence shown here is derived from an EMBL/GenBank/DDBJ whole genome shotgun (WGS) entry which is preliminary data.</text>
</comment>
<protein>
    <recommendedName>
        <fullName evidence="3">Resolvase/invertase-type recombinase catalytic domain-containing protein</fullName>
    </recommendedName>
</protein>
<name>A0A2S6AP19_9NOCA</name>